<organism evidence="1">
    <name type="scientific">termite gut metagenome</name>
    <dbReference type="NCBI Taxonomy" id="433724"/>
    <lineage>
        <taxon>unclassified sequences</taxon>
        <taxon>metagenomes</taxon>
        <taxon>organismal metagenomes</taxon>
    </lineage>
</organism>
<sequence>MCALVCVLVMCSCSPEKQEIKFGGVSVQNWQEDTIRVAAKMIDID</sequence>
<comment type="caution">
    <text evidence="1">The sequence shown here is derived from an EMBL/GenBank/DDBJ whole genome shotgun (WGS) entry which is preliminary data.</text>
</comment>
<protein>
    <submittedName>
        <fullName evidence="1">Uncharacterized protein</fullName>
    </submittedName>
</protein>
<reference evidence="1" key="1">
    <citation type="submission" date="2019-03" db="EMBL/GenBank/DDBJ databases">
        <title>Single cell metagenomics reveals metabolic interactions within the superorganism composed of flagellate Streblomastix strix and complex community of Bacteroidetes bacteria on its surface.</title>
        <authorList>
            <person name="Treitli S.C."/>
            <person name="Kolisko M."/>
            <person name="Husnik F."/>
            <person name="Keeling P."/>
            <person name="Hampl V."/>
        </authorList>
    </citation>
    <scope>NUCLEOTIDE SEQUENCE</scope>
    <source>
        <strain evidence="1">STM</strain>
    </source>
</reference>
<gene>
    <name evidence="1" type="ORF">EZS27_010050</name>
</gene>
<dbReference type="AlphaFoldDB" id="A0A5J4S7T7"/>
<proteinExistence type="predicted"/>
<accession>A0A5J4S7T7</accession>
<dbReference type="EMBL" id="SNRY01000340">
    <property type="protein sequence ID" value="KAA6342196.1"/>
    <property type="molecule type" value="Genomic_DNA"/>
</dbReference>
<name>A0A5J4S7T7_9ZZZZ</name>
<evidence type="ECO:0000313" key="1">
    <source>
        <dbReference type="EMBL" id="KAA6342196.1"/>
    </source>
</evidence>